<feature type="coiled-coil region" evidence="1">
    <location>
        <begin position="89"/>
        <end position="116"/>
    </location>
</feature>
<evidence type="ECO:0000313" key="3">
    <source>
        <dbReference type="Proteomes" id="UP000585614"/>
    </source>
</evidence>
<dbReference type="Proteomes" id="UP000585614">
    <property type="component" value="Unassembled WGS sequence"/>
</dbReference>
<dbReference type="InterPro" id="IPR042103">
    <property type="entry name" value="SerRS_1_N_sf"/>
</dbReference>
<accession>A0A7J7SKP3</accession>
<keyword evidence="2" id="KW-0030">Aminoacyl-tRNA synthetase</keyword>
<dbReference type="EMBL" id="JACAGC010000022">
    <property type="protein sequence ID" value="KAF6289011.1"/>
    <property type="molecule type" value="Genomic_DNA"/>
</dbReference>
<organism evidence="2 3">
    <name type="scientific">Rhinolophus ferrumequinum</name>
    <name type="common">Greater horseshoe bat</name>
    <dbReference type="NCBI Taxonomy" id="59479"/>
    <lineage>
        <taxon>Eukaryota</taxon>
        <taxon>Metazoa</taxon>
        <taxon>Chordata</taxon>
        <taxon>Craniata</taxon>
        <taxon>Vertebrata</taxon>
        <taxon>Euteleostomi</taxon>
        <taxon>Mammalia</taxon>
        <taxon>Eutheria</taxon>
        <taxon>Laurasiatheria</taxon>
        <taxon>Chiroptera</taxon>
        <taxon>Yinpterochiroptera</taxon>
        <taxon>Rhinolophoidea</taxon>
        <taxon>Rhinolophidae</taxon>
        <taxon>Rhinolophinae</taxon>
        <taxon>Rhinolophus</taxon>
    </lineage>
</organism>
<dbReference type="FunFam" id="1.10.287.40:FF:000005">
    <property type="entry name" value="Seryl-tRNA synthetase 2, mitochondrial"/>
    <property type="match status" value="1"/>
</dbReference>
<reference evidence="2 3" key="1">
    <citation type="journal article" date="2020" name="Nature">
        <title>Six reference-quality genomes reveal evolution of bat adaptations.</title>
        <authorList>
            <person name="Jebb D."/>
            <person name="Huang Z."/>
            <person name="Pippel M."/>
            <person name="Hughes G.M."/>
            <person name="Lavrichenko K."/>
            <person name="Devanna P."/>
            <person name="Winkler S."/>
            <person name="Jermiin L.S."/>
            <person name="Skirmuntt E.C."/>
            <person name="Katzourakis A."/>
            <person name="Burkitt-Gray L."/>
            <person name="Ray D.A."/>
            <person name="Sullivan K.A.M."/>
            <person name="Roscito J.G."/>
            <person name="Kirilenko B.M."/>
            <person name="Davalos L.M."/>
            <person name="Corthals A.P."/>
            <person name="Power M.L."/>
            <person name="Jones G."/>
            <person name="Ransome R.D."/>
            <person name="Dechmann D.K.N."/>
            <person name="Locatelli A.G."/>
            <person name="Puechmaille S.J."/>
            <person name="Fedrigo O."/>
            <person name="Jarvis E.D."/>
            <person name="Hiller M."/>
            <person name="Vernes S.C."/>
            <person name="Myers E.W."/>
            <person name="Teeling E.C."/>
        </authorList>
    </citation>
    <scope>NUCLEOTIDE SEQUENCE [LARGE SCALE GENOMIC DNA]</scope>
    <source>
        <strain evidence="2">MRhiFer1</strain>
        <tissue evidence="2">Lung</tissue>
    </source>
</reference>
<gene>
    <name evidence="2" type="ORF">mRhiFer1_014854</name>
</gene>
<evidence type="ECO:0000313" key="2">
    <source>
        <dbReference type="EMBL" id="KAF6289011.1"/>
    </source>
</evidence>
<dbReference type="GO" id="GO:0004828">
    <property type="term" value="F:serine-tRNA ligase activity"/>
    <property type="evidence" value="ECO:0007669"/>
    <property type="project" value="InterPro"/>
</dbReference>
<dbReference type="SUPFAM" id="SSF46589">
    <property type="entry name" value="tRNA-binding arm"/>
    <property type="match status" value="1"/>
</dbReference>
<dbReference type="InterPro" id="IPR002317">
    <property type="entry name" value="Ser-tRNA-ligase_type_1"/>
</dbReference>
<dbReference type="GO" id="GO:0006434">
    <property type="term" value="P:seryl-tRNA aminoacylation"/>
    <property type="evidence" value="ECO:0007669"/>
    <property type="project" value="InterPro"/>
</dbReference>
<dbReference type="AlphaFoldDB" id="A0A7J7SKP3"/>
<name>A0A7J7SKP3_RHIFE</name>
<keyword evidence="1" id="KW-0175">Coiled coil</keyword>
<proteinExistence type="predicted"/>
<dbReference type="InterPro" id="IPR010978">
    <property type="entry name" value="tRNA-bd_arm"/>
</dbReference>
<dbReference type="GO" id="GO:0005524">
    <property type="term" value="F:ATP binding"/>
    <property type="evidence" value="ECO:0007669"/>
    <property type="project" value="InterPro"/>
</dbReference>
<dbReference type="Gene3D" id="1.10.287.40">
    <property type="entry name" value="Serine-tRNA synthetase, tRNA binding domain"/>
    <property type="match status" value="1"/>
</dbReference>
<sequence>MAASIVRRLWPLVACRGLRPRGSCVCNQSPRRSFATERRDRNLLYEHAREGYSTLPQLDMELLCACPEEAARTLEIRKGELRPDDLPAIIATWQELRQLREQIRSLEEEKGAVAEAVRALLVNQDNSQVQQNPQYQSLRAQGREIRKRLMLLYPKETQLEEQFYLWALRLPNRTHPDVPVGDESQARVLHVVGDKPGACPMCLATAPITCAGLGPSCSTAWSTSHSTSSSTGASPP</sequence>
<protein>
    <submittedName>
        <fullName evidence="2">Seryl-tRNA synthetase 2, mitochondrial</fullName>
    </submittedName>
</protein>
<dbReference type="PANTHER" id="PTHR11778">
    <property type="entry name" value="SERYL-TRNA SYNTHETASE"/>
    <property type="match status" value="1"/>
</dbReference>
<keyword evidence="2" id="KW-0436">Ligase</keyword>
<comment type="caution">
    <text evidence="2">The sequence shown here is derived from an EMBL/GenBank/DDBJ whole genome shotgun (WGS) entry which is preliminary data.</text>
</comment>
<evidence type="ECO:0000256" key="1">
    <source>
        <dbReference type="SAM" id="Coils"/>
    </source>
</evidence>